<dbReference type="Proteomes" id="UP000078560">
    <property type="component" value="Unassembled WGS sequence"/>
</dbReference>
<reference evidence="2" key="1">
    <citation type="submission" date="2016-05" db="EMBL/GenBank/DDBJ databases">
        <authorList>
            <person name="Naeem Raeece"/>
        </authorList>
    </citation>
    <scope>NUCLEOTIDE SEQUENCE [LARGE SCALE GENOMIC DNA]</scope>
</reference>
<dbReference type="Pfam" id="PF05795">
    <property type="entry name" value="Plasmodium_Vir"/>
    <property type="match status" value="1"/>
</dbReference>
<dbReference type="InterPro" id="IPR008780">
    <property type="entry name" value="Plasmodium_Vir"/>
</dbReference>
<organism evidence="1 2">
    <name type="scientific">Plasmodium ovale curtisi</name>
    <dbReference type="NCBI Taxonomy" id="864141"/>
    <lineage>
        <taxon>Eukaryota</taxon>
        <taxon>Sar</taxon>
        <taxon>Alveolata</taxon>
        <taxon>Apicomplexa</taxon>
        <taxon>Aconoidasida</taxon>
        <taxon>Haemosporida</taxon>
        <taxon>Plasmodiidae</taxon>
        <taxon>Plasmodium</taxon>
        <taxon>Plasmodium (Plasmodium)</taxon>
    </lineage>
</organism>
<proteinExistence type="predicted"/>
<evidence type="ECO:0000313" key="1">
    <source>
        <dbReference type="EMBL" id="SBS94662.1"/>
    </source>
</evidence>
<name>A0A1A8WTJ9_PLAOA</name>
<dbReference type="EMBL" id="FLQU01001842">
    <property type="protein sequence ID" value="SBS94662.1"/>
    <property type="molecule type" value="Genomic_DNA"/>
</dbReference>
<gene>
    <name evidence="1" type="ORF">POVCU2_0089700</name>
</gene>
<dbReference type="AlphaFoldDB" id="A0A1A8WTJ9"/>
<accession>A0A1A8WTJ9</accession>
<protein>
    <submittedName>
        <fullName evidence="1">PIR Superfamily Protein</fullName>
    </submittedName>
</protein>
<sequence length="337" mass="39967">MPEHKADTTLKSLREDYTFQKNPDIKNFYNELESTCDNNFSHSCYKPIRNKEEVGENLKKFYRKIRENQSKLFLTGDNFSVFKRELSKRCMYFKYWFYDQVITNEFHNQQIEQIFKLFENPDNNIEFNITCLREGKNPTDIHAYTWHKCKIHYSNFDHIKKLKLSLDYIENYDKTKNTSTISEVICNSEYKDYINEIIELCNSKSGESYQQSKYLCDELDEFKKIHNINALIKMQCNAEHESLSDNLQQARSSSPTTNLNVNRTISASLSTVALFGIFSFLYKLTPFGPWVHNHVLRTRKNLFKVNEENTKELPENLLDYVDTNSQRDNHNIGYNSV</sequence>
<evidence type="ECO:0000313" key="2">
    <source>
        <dbReference type="Proteomes" id="UP000078560"/>
    </source>
</evidence>